<dbReference type="InterPro" id="IPR009875">
    <property type="entry name" value="PilZ_domain"/>
</dbReference>
<gene>
    <name evidence="3" type="ORF">SAMN05192589_106187</name>
</gene>
<keyword evidence="1" id="KW-0547">Nucleotide-binding</keyword>
<evidence type="ECO:0000313" key="3">
    <source>
        <dbReference type="EMBL" id="SDD45698.1"/>
    </source>
</evidence>
<accession>A0A1G6UWJ3</accession>
<comment type="subunit">
    <text evidence="1">Monomer in both c-di-GMP-bound and free forms.</text>
</comment>
<dbReference type="SUPFAM" id="SSF141371">
    <property type="entry name" value="PilZ domain-like"/>
    <property type="match status" value="1"/>
</dbReference>
<dbReference type="OrthoDB" id="5298508at2"/>
<reference evidence="3 4" key="1">
    <citation type="submission" date="2016-10" db="EMBL/GenBank/DDBJ databases">
        <authorList>
            <person name="de Groot N.N."/>
        </authorList>
    </citation>
    <scope>NUCLEOTIDE SEQUENCE [LARGE SCALE GENOMIC DNA]</scope>
    <source>
        <strain evidence="3 4">DSM 16619</strain>
    </source>
</reference>
<dbReference type="Gene3D" id="2.40.10.220">
    <property type="entry name" value="predicted glycosyltransferase like domains"/>
    <property type="match status" value="1"/>
</dbReference>
<keyword evidence="1" id="KW-0973">c-di-GMP</keyword>
<protein>
    <recommendedName>
        <fullName evidence="1">Cyclic diguanosine monophosphate-binding protein</fullName>
        <shortName evidence="1">c-di-GMP-binding protein</shortName>
    </recommendedName>
    <alternativeName>
        <fullName evidence="1">Pilz domain-containing protein</fullName>
    </alternativeName>
</protein>
<dbReference type="GO" id="GO:0035438">
    <property type="term" value="F:cyclic-di-GMP binding"/>
    <property type="evidence" value="ECO:0007669"/>
    <property type="project" value="InterPro"/>
</dbReference>
<dbReference type="PIRSF" id="PIRSF028141">
    <property type="entry name" value="C-di-GMP_BP_PA4608"/>
    <property type="match status" value="1"/>
</dbReference>
<evidence type="ECO:0000259" key="2">
    <source>
        <dbReference type="Pfam" id="PF07238"/>
    </source>
</evidence>
<feature type="domain" description="PilZ" evidence="2">
    <location>
        <begin position="4"/>
        <end position="103"/>
    </location>
</feature>
<dbReference type="RefSeq" id="WP_092743919.1">
    <property type="nucleotide sequence ID" value="NZ_FMZC01000006.1"/>
</dbReference>
<comment type="function">
    <text evidence="1">Binds the second messenger bis-(3'-5') cyclic dimeric guanosine monophosphate (c-di-GMP). Can bind two c-di-GMP molecules per monomer. May play a role in bacterial second-messenger regulated processes. Binding to c-di-GMP induces a conformational change of the C- and N-termini resulting in the exposure of a highly negative surface on one side of the protein to a possible effector protein.</text>
</comment>
<dbReference type="InterPro" id="IPR027021">
    <property type="entry name" value="C-di-GMP_BP_PA4608"/>
</dbReference>
<sequence>MSHERRHYVRVAFDAPALLTTGLGTFSVQVLDLSLQGALLLLGPEVPVADLPRGAPCQLVVPLSADNDHIAMSGDIVHIEGRQAGLQCRTMDLDSVTHLRRVIELQLGDPALLERDLAELIASHAAH</sequence>
<evidence type="ECO:0000313" key="4">
    <source>
        <dbReference type="Proteomes" id="UP000198781"/>
    </source>
</evidence>
<dbReference type="Proteomes" id="UP000198781">
    <property type="component" value="Unassembled WGS sequence"/>
</dbReference>
<evidence type="ECO:0000256" key="1">
    <source>
        <dbReference type="PIRNR" id="PIRNR028141"/>
    </source>
</evidence>
<organism evidence="3 4">
    <name type="scientific">Paracidovorax valerianellae</name>
    <dbReference type="NCBI Taxonomy" id="187868"/>
    <lineage>
        <taxon>Bacteria</taxon>
        <taxon>Pseudomonadati</taxon>
        <taxon>Pseudomonadota</taxon>
        <taxon>Betaproteobacteria</taxon>
        <taxon>Burkholderiales</taxon>
        <taxon>Comamonadaceae</taxon>
        <taxon>Paracidovorax</taxon>
    </lineage>
</organism>
<proteinExistence type="predicted"/>
<keyword evidence="4" id="KW-1185">Reference proteome</keyword>
<name>A0A1G6UWJ3_9BURK</name>
<dbReference type="EMBL" id="FMZC01000006">
    <property type="protein sequence ID" value="SDD45698.1"/>
    <property type="molecule type" value="Genomic_DNA"/>
</dbReference>
<dbReference type="Pfam" id="PF07238">
    <property type="entry name" value="PilZ"/>
    <property type="match status" value="1"/>
</dbReference>
<dbReference type="STRING" id="187868.SAMN05192589_106187"/>
<dbReference type="AlphaFoldDB" id="A0A1G6UWJ3"/>